<dbReference type="SUPFAM" id="SSF46955">
    <property type="entry name" value="Putative DNA-binding domain"/>
    <property type="match status" value="1"/>
</dbReference>
<evidence type="ECO:0000313" key="3">
    <source>
        <dbReference type="EMBL" id="MBB5212620.1"/>
    </source>
</evidence>
<organism evidence="3 4">
    <name type="scientific">Microbulbifer hydrolyticus</name>
    <dbReference type="NCBI Taxonomy" id="48074"/>
    <lineage>
        <taxon>Bacteria</taxon>
        <taxon>Pseudomonadati</taxon>
        <taxon>Pseudomonadota</taxon>
        <taxon>Gammaproteobacteria</taxon>
        <taxon>Cellvibrionales</taxon>
        <taxon>Microbulbiferaceae</taxon>
        <taxon>Microbulbifer</taxon>
    </lineage>
</organism>
<feature type="compositionally biased region" description="Polar residues" evidence="1">
    <location>
        <begin position="20"/>
        <end position="33"/>
    </location>
</feature>
<dbReference type="Proteomes" id="UP000563601">
    <property type="component" value="Unassembled WGS sequence"/>
</dbReference>
<gene>
    <name evidence="3" type="ORF">HNQ53_002845</name>
</gene>
<reference evidence="3 4" key="1">
    <citation type="submission" date="2020-08" db="EMBL/GenBank/DDBJ databases">
        <title>Genomic Encyclopedia of Type Strains, Phase IV (KMG-IV): sequencing the most valuable type-strain genomes for metagenomic binning, comparative biology and taxonomic classification.</title>
        <authorList>
            <person name="Goeker M."/>
        </authorList>
    </citation>
    <scope>NUCLEOTIDE SEQUENCE [LARGE SCALE GENOMIC DNA]</scope>
    <source>
        <strain evidence="3 4">DSM 11525</strain>
    </source>
</reference>
<evidence type="ECO:0000259" key="2">
    <source>
        <dbReference type="Pfam" id="PF12728"/>
    </source>
</evidence>
<feature type="region of interest" description="Disordered" evidence="1">
    <location>
        <begin position="1"/>
        <end position="35"/>
    </location>
</feature>
<protein>
    <submittedName>
        <fullName evidence="3">DNA-binding transcriptional regulator AlpA</fullName>
    </submittedName>
</protein>
<evidence type="ECO:0000313" key="4">
    <source>
        <dbReference type="Proteomes" id="UP000563601"/>
    </source>
</evidence>
<name>A0AA89T6Q6_9GAMM</name>
<dbReference type="AlphaFoldDB" id="A0AA89T6Q6"/>
<proteinExistence type="predicted"/>
<sequence>MSAKTMAPSVASAAADEQSETTLSNTLSDTSETGGLPRRWLRAREAAAYLGICYHRLGVLRDQGRGPQYRKFGRMVVYDVRDIDAYMEALPAHGGR</sequence>
<dbReference type="RefSeq" id="WP_202620635.1">
    <property type="nucleotide sequence ID" value="NZ_CP047491.1"/>
</dbReference>
<dbReference type="InterPro" id="IPR041657">
    <property type="entry name" value="HTH_17"/>
</dbReference>
<dbReference type="InterPro" id="IPR009061">
    <property type="entry name" value="DNA-bd_dom_put_sf"/>
</dbReference>
<accession>A0AA89T6Q6</accession>
<evidence type="ECO:0000256" key="1">
    <source>
        <dbReference type="SAM" id="MobiDB-lite"/>
    </source>
</evidence>
<comment type="caution">
    <text evidence="3">The sequence shown here is derived from an EMBL/GenBank/DDBJ whole genome shotgun (WGS) entry which is preliminary data.</text>
</comment>
<dbReference type="Pfam" id="PF12728">
    <property type="entry name" value="HTH_17"/>
    <property type="match status" value="1"/>
</dbReference>
<feature type="domain" description="Helix-turn-helix" evidence="2">
    <location>
        <begin position="40"/>
        <end position="89"/>
    </location>
</feature>
<dbReference type="EMBL" id="JACHHR010000003">
    <property type="protein sequence ID" value="MBB5212620.1"/>
    <property type="molecule type" value="Genomic_DNA"/>
</dbReference>
<keyword evidence="3" id="KW-0238">DNA-binding</keyword>
<dbReference type="GO" id="GO:0003677">
    <property type="term" value="F:DNA binding"/>
    <property type="evidence" value="ECO:0007669"/>
    <property type="project" value="UniProtKB-KW"/>
</dbReference>